<dbReference type="InterPro" id="IPR002347">
    <property type="entry name" value="SDR_fam"/>
</dbReference>
<dbReference type="Pfam" id="PF00106">
    <property type="entry name" value="adh_short"/>
    <property type="match status" value="1"/>
</dbReference>
<dbReference type="EMBL" id="QRDY01000002">
    <property type="protein sequence ID" value="RED64661.1"/>
    <property type="molecule type" value="Genomic_DNA"/>
</dbReference>
<accession>A0A3D9IS83</accession>
<sequence length="233" mass="25211">MNILITGAGRGLGFQLTKLAVERGHQVIACVRDIGDHSENLPALAKGFPELLRIERMNVTREDDVAELAKKLSGESVKLDGIINNAGVLLAREHKIGTLPIDQLLLTFEVNLFGPMIVLKHLTSLLTDDAGANVVNISSEAGSFAGAYGGDYPYAISKAAVNMLSKQLNEELRPRGIRVLAVHPGWIRTDMGGDKAPMEASESASGILDILERKTIVSEEAFFVDHRGRQMSL</sequence>
<organism evidence="2 3">
    <name type="scientific">Cohnella lupini</name>
    <dbReference type="NCBI Taxonomy" id="1294267"/>
    <lineage>
        <taxon>Bacteria</taxon>
        <taxon>Bacillati</taxon>
        <taxon>Bacillota</taxon>
        <taxon>Bacilli</taxon>
        <taxon>Bacillales</taxon>
        <taxon>Paenibacillaceae</taxon>
        <taxon>Cohnella</taxon>
    </lineage>
</organism>
<name>A0A3D9IS83_9BACL</name>
<dbReference type="PANTHER" id="PTHR45458:SF1">
    <property type="entry name" value="SHORT CHAIN DEHYDROGENASE"/>
    <property type="match status" value="1"/>
</dbReference>
<comment type="caution">
    <text evidence="2">The sequence shown here is derived from an EMBL/GenBank/DDBJ whole genome shotgun (WGS) entry which is preliminary data.</text>
</comment>
<evidence type="ECO:0000256" key="1">
    <source>
        <dbReference type="RuleBase" id="RU000363"/>
    </source>
</evidence>
<dbReference type="GO" id="GO:0016616">
    <property type="term" value="F:oxidoreductase activity, acting on the CH-OH group of donors, NAD or NADP as acceptor"/>
    <property type="evidence" value="ECO:0007669"/>
    <property type="project" value="TreeGrafter"/>
</dbReference>
<dbReference type="RefSeq" id="WP_115991441.1">
    <property type="nucleotide sequence ID" value="NZ_QRDY01000002.1"/>
</dbReference>
<dbReference type="OrthoDB" id="5786478at2"/>
<evidence type="ECO:0000313" key="3">
    <source>
        <dbReference type="Proteomes" id="UP000256869"/>
    </source>
</evidence>
<evidence type="ECO:0000313" key="2">
    <source>
        <dbReference type="EMBL" id="RED64661.1"/>
    </source>
</evidence>
<dbReference type="CDD" id="cd05325">
    <property type="entry name" value="carb_red_sniffer_like_SDR_c"/>
    <property type="match status" value="1"/>
</dbReference>
<dbReference type="InterPro" id="IPR052184">
    <property type="entry name" value="SDR_enzymes"/>
</dbReference>
<dbReference type="InterPro" id="IPR036291">
    <property type="entry name" value="NAD(P)-bd_dom_sf"/>
</dbReference>
<gene>
    <name evidence="2" type="ORF">DFP95_10279</name>
</gene>
<dbReference type="AlphaFoldDB" id="A0A3D9IS83"/>
<reference evidence="2 3" key="1">
    <citation type="submission" date="2018-07" db="EMBL/GenBank/DDBJ databases">
        <title>Genomic Encyclopedia of Type Strains, Phase III (KMG-III): the genomes of soil and plant-associated and newly described type strains.</title>
        <authorList>
            <person name="Whitman W."/>
        </authorList>
    </citation>
    <scope>NUCLEOTIDE SEQUENCE [LARGE SCALE GENOMIC DNA]</scope>
    <source>
        <strain evidence="2 3">CECT 8236</strain>
    </source>
</reference>
<dbReference type="PRINTS" id="PR00080">
    <property type="entry name" value="SDRFAMILY"/>
</dbReference>
<dbReference type="Proteomes" id="UP000256869">
    <property type="component" value="Unassembled WGS sequence"/>
</dbReference>
<keyword evidence="3" id="KW-1185">Reference proteome</keyword>
<dbReference type="PANTHER" id="PTHR45458">
    <property type="entry name" value="SHORT-CHAIN DEHYDROGENASE/REDUCTASE SDR"/>
    <property type="match status" value="1"/>
</dbReference>
<comment type="similarity">
    <text evidence="1">Belongs to the short-chain dehydrogenases/reductases (SDR) family.</text>
</comment>
<protein>
    <submittedName>
        <fullName evidence="2">NAD(P)-dependent dehydrogenase (Short-subunit alcohol dehydrogenase family)</fullName>
    </submittedName>
</protein>
<dbReference type="SUPFAM" id="SSF51735">
    <property type="entry name" value="NAD(P)-binding Rossmann-fold domains"/>
    <property type="match status" value="1"/>
</dbReference>
<proteinExistence type="inferred from homology"/>
<dbReference type="Gene3D" id="3.40.50.720">
    <property type="entry name" value="NAD(P)-binding Rossmann-like Domain"/>
    <property type="match status" value="1"/>
</dbReference>
<dbReference type="PRINTS" id="PR00081">
    <property type="entry name" value="GDHRDH"/>
</dbReference>